<reference evidence="2 3" key="1">
    <citation type="submission" date="2019-03" db="EMBL/GenBank/DDBJ databases">
        <title>The genome sequence of a newly discovered highly antifungal drug resistant Aspergillus species, Aspergillus tanneri NIH 1004.</title>
        <authorList>
            <person name="Mounaud S."/>
            <person name="Singh I."/>
            <person name="Joardar V."/>
            <person name="Pakala S."/>
            <person name="Pakala S."/>
            <person name="Venepally P."/>
            <person name="Hoover J."/>
            <person name="Nierman W."/>
            <person name="Chung J."/>
            <person name="Losada L."/>
        </authorList>
    </citation>
    <scope>NUCLEOTIDE SEQUENCE [LARGE SCALE GENOMIC DNA]</scope>
    <source>
        <strain evidence="2 3">NIH1004</strain>
    </source>
</reference>
<gene>
    <name evidence="2" type="ORF">EYZ11_008632</name>
</gene>
<evidence type="ECO:0000256" key="1">
    <source>
        <dbReference type="SAM" id="MobiDB-lite"/>
    </source>
</evidence>
<organism evidence="2 3">
    <name type="scientific">Aspergillus tanneri</name>
    <dbReference type="NCBI Taxonomy" id="1220188"/>
    <lineage>
        <taxon>Eukaryota</taxon>
        <taxon>Fungi</taxon>
        <taxon>Dikarya</taxon>
        <taxon>Ascomycota</taxon>
        <taxon>Pezizomycotina</taxon>
        <taxon>Eurotiomycetes</taxon>
        <taxon>Eurotiomycetidae</taxon>
        <taxon>Eurotiales</taxon>
        <taxon>Aspergillaceae</taxon>
        <taxon>Aspergillus</taxon>
        <taxon>Aspergillus subgen. Circumdati</taxon>
    </lineage>
</organism>
<dbReference type="EMBL" id="SOSA01000374">
    <property type="protein sequence ID" value="THC91902.1"/>
    <property type="molecule type" value="Genomic_DNA"/>
</dbReference>
<comment type="caution">
    <text evidence="2">The sequence shown here is derived from an EMBL/GenBank/DDBJ whole genome shotgun (WGS) entry which is preliminary data.</text>
</comment>
<sequence length="117" mass="13672">MPVLGYGWEYTSRLIGEVFKYSDRRNPLFAEASHIPQERPKSDETAGCHPNPYFHMRPDGIKDRFVCNNIHQFTKRGTAGCERAHDIKPSLYWYMDGGEEEQTEDARHVPDIVKRFQ</sequence>
<dbReference type="Proteomes" id="UP000308092">
    <property type="component" value="Unassembled WGS sequence"/>
</dbReference>
<evidence type="ECO:0000313" key="2">
    <source>
        <dbReference type="EMBL" id="THC91902.1"/>
    </source>
</evidence>
<feature type="region of interest" description="Disordered" evidence="1">
    <location>
        <begin position="31"/>
        <end position="51"/>
    </location>
</feature>
<name>A0A4S3JAA9_9EURO</name>
<evidence type="ECO:0000313" key="3">
    <source>
        <dbReference type="Proteomes" id="UP000308092"/>
    </source>
</evidence>
<proteinExistence type="predicted"/>
<keyword evidence="3" id="KW-1185">Reference proteome</keyword>
<feature type="compositionally biased region" description="Basic and acidic residues" evidence="1">
    <location>
        <begin position="36"/>
        <end position="46"/>
    </location>
</feature>
<protein>
    <submittedName>
        <fullName evidence="2">Uncharacterized protein</fullName>
    </submittedName>
</protein>
<dbReference type="VEuPathDB" id="FungiDB:EYZ11_008632"/>
<dbReference type="AlphaFoldDB" id="A0A4S3JAA9"/>
<accession>A0A4S3JAA9</accession>